<dbReference type="GO" id="GO:0003700">
    <property type="term" value="F:DNA-binding transcription factor activity"/>
    <property type="evidence" value="ECO:0007669"/>
    <property type="project" value="InterPro"/>
</dbReference>
<dbReference type="InterPro" id="IPR036390">
    <property type="entry name" value="WH_DNA-bd_sf"/>
</dbReference>
<evidence type="ECO:0000256" key="2">
    <source>
        <dbReference type="ARBA" id="ARBA00022490"/>
    </source>
</evidence>
<dbReference type="Pfam" id="PF22381">
    <property type="entry name" value="Staph_reg_Sar_Rot"/>
    <property type="match status" value="1"/>
</dbReference>
<dbReference type="EMBL" id="NHNI01000001">
    <property type="protein sequence ID" value="OZY87433.1"/>
    <property type="molecule type" value="Genomic_DNA"/>
</dbReference>
<gene>
    <name evidence="7" type="ORF">CBP51_10780</name>
</gene>
<protein>
    <submittedName>
        <fullName evidence="7">MarR family transcriptional regulator</fullName>
    </submittedName>
</protein>
<organism evidence="7 8">
    <name type="scientific">Cellvibrio mixtus</name>
    <dbReference type="NCBI Taxonomy" id="39650"/>
    <lineage>
        <taxon>Bacteria</taxon>
        <taxon>Pseudomonadati</taxon>
        <taxon>Pseudomonadota</taxon>
        <taxon>Gammaproteobacteria</taxon>
        <taxon>Cellvibrionales</taxon>
        <taxon>Cellvibrionaceae</taxon>
        <taxon>Cellvibrio</taxon>
    </lineage>
</organism>
<dbReference type="FunFam" id="1.10.10.10:FF:000163">
    <property type="entry name" value="MarR family transcriptional regulator"/>
    <property type="match status" value="1"/>
</dbReference>
<proteinExistence type="predicted"/>
<name>A0A266QC23_9GAMM</name>
<dbReference type="PRINTS" id="PR00598">
    <property type="entry name" value="HTHMARR"/>
</dbReference>
<evidence type="ECO:0000313" key="8">
    <source>
        <dbReference type="Proteomes" id="UP000216101"/>
    </source>
</evidence>
<accession>A0A266QC23</accession>
<dbReference type="PROSITE" id="PS50995">
    <property type="entry name" value="HTH_MARR_2"/>
    <property type="match status" value="1"/>
</dbReference>
<dbReference type="RefSeq" id="WP_094984841.1">
    <property type="nucleotide sequence ID" value="NZ_NHNI01000001.1"/>
</dbReference>
<dbReference type="Proteomes" id="UP000216101">
    <property type="component" value="Unassembled WGS sequence"/>
</dbReference>
<dbReference type="SUPFAM" id="SSF46785">
    <property type="entry name" value="Winged helix' DNA-binding domain"/>
    <property type="match status" value="1"/>
</dbReference>
<feature type="domain" description="HTH marR-type" evidence="6">
    <location>
        <begin position="14"/>
        <end position="144"/>
    </location>
</feature>
<dbReference type="Gene3D" id="1.10.10.10">
    <property type="entry name" value="Winged helix-like DNA-binding domain superfamily/Winged helix DNA-binding domain"/>
    <property type="match status" value="1"/>
</dbReference>
<dbReference type="AlphaFoldDB" id="A0A266QC23"/>
<evidence type="ECO:0000256" key="3">
    <source>
        <dbReference type="ARBA" id="ARBA00023015"/>
    </source>
</evidence>
<dbReference type="PANTHER" id="PTHR33164:SF5">
    <property type="entry name" value="ORGANIC HYDROPEROXIDE RESISTANCE TRANSCRIPTIONAL REGULATOR"/>
    <property type="match status" value="1"/>
</dbReference>
<keyword evidence="5" id="KW-0804">Transcription</keyword>
<keyword evidence="8" id="KW-1185">Reference proteome</keyword>
<dbReference type="GO" id="GO:0005737">
    <property type="term" value="C:cytoplasm"/>
    <property type="evidence" value="ECO:0007669"/>
    <property type="project" value="UniProtKB-SubCell"/>
</dbReference>
<dbReference type="InterPro" id="IPR000835">
    <property type="entry name" value="HTH_MarR-typ"/>
</dbReference>
<evidence type="ECO:0000256" key="4">
    <source>
        <dbReference type="ARBA" id="ARBA00023125"/>
    </source>
</evidence>
<evidence type="ECO:0000259" key="6">
    <source>
        <dbReference type="PROSITE" id="PS50995"/>
    </source>
</evidence>
<evidence type="ECO:0000313" key="7">
    <source>
        <dbReference type="EMBL" id="OZY87433.1"/>
    </source>
</evidence>
<evidence type="ECO:0000256" key="1">
    <source>
        <dbReference type="ARBA" id="ARBA00004496"/>
    </source>
</evidence>
<sequence>MATEHSPINYLQLDKQLCFALYSTSLAMTKLYKPLLEKLGLTYPQYLVMLILWEGDGLALKDIAEQLHIDSGALTPVIKRLEAQGLLQRQRQADNERTLEIGLTPAGRALREQAQAVPLAVGVACATPEAEIHALREQLQQLRKNLIHNT</sequence>
<dbReference type="InterPro" id="IPR039422">
    <property type="entry name" value="MarR/SlyA-like"/>
</dbReference>
<dbReference type="SMART" id="SM00347">
    <property type="entry name" value="HTH_MARR"/>
    <property type="match status" value="1"/>
</dbReference>
<dbReference type="GO" id="GO:0003677">
    <property type="term" value="F:DNA binding"/>
    <property type="evidence" value="ECO:0007669"/>
    <property type="project" value="UniProtKB-KW"/>
</dbReference>
<dbReference type="InterPro" id="IPR055166">
    <property type="entry name" value="Transc_reg_Sar_Rot_HTH"/>
</dbReference>
<comment type="subcellular location">
    <subcellularLocation>
        <location evidence="1">Cytoplasm</location>
    </subcellularLocation>
</comment>
<keyword evidence="4" id="KW-0238">DNA-binding</keyword>
<keyword evidence="3" id="KW-0805">Transcription regulation</keyword>
<dbReference type="InterPro" id="IPR036388">
    <property type="entry name" value="WH-like_DNA-bd_sf"/>
</dbReference>
<dbReference type="PANTHER" id="PTHR33164">
    <property type="entry name" value="TRANSCRIPTIONAL REGULATOR, MARR FAMILY"/>
    <property type="match status" value="1"/>
</dbReference>
<evidence type="ECO:0000256" key="5">
    <source>
        <dbReference type="ARBA" id="ARBA00023163"/>
    </source>
</evidence>
<dbReference type="GO" id="GO:0006950">
    <property type="term" value="P:response to stress"/>
    <property type="evidence" value="ECO:0007669"/>
    <property type="project" value="TreeGrafter"/>
</dbReference>
<keyword evidence="2" id="KW-0963">Cytoplasm</keyword>
<comment type="caution">
    <text evidence="7">The sequence shown here is derived from an EMBL/GenBank/DDBJ whole genome shotgun (WGS) entry which is preliminary data.</text>
</comment>
<reference evidence="8" key="1">
    <citation type="submission" date="2017-05" db="EMBL/GenBank/DDBJ databases">
        <authorList>
            <person name="Barney B.M."/>
        </authorList>
    </citation>
    <scope>NUCLEOTIDE SEQUENCE [LARGE SCALE GENOMIC DNA]</scope>
    <source>
        <strain evidence="8">PSBB022</strain>
    </source>
</reference>